<evidence type="ECO:0000259" key="3">
    <source>
        <dbReference type="PROSITE" id="PS51677"/>
    </source>
</evidence>
<keyword evidence="2" id="KW-1133">Transmembrane helix</keyword>
<reference evidence="4 5" key="1">
    <citation type="submission" date="2010-12" db="EMBL/GenBank/DDBJ databases">
        <title>Complete sequence of Ethanoligenens harbinense YUAN-3.</title>
        <authorList>
            <person name="Lucas S."/>
            <person name="Copeland A."/>
            <person name="Lapidus A."/>
            <person name="Cheng J.-F."/>
            <person name="Bruce D."/>
            <person name="Goodwin L."/>
            <person name="Pitluck S."/>
            <person name="Chertkov O."/>
            <person name="Misra M."/>
            <person name="Detter J.C."/>
            <person name="Han C."/>
            <person name="Tapia R."/>
            <person name="Land M."/>
            <person name="Hauser L."/>
            <person name="Jeffries C."/>
            <person name="Kyrpides N."/>
            <person name="Ivanova N."/>
            <person name="Mikhailova N."/>
            <person name="Wang A."/>
            <person name="Mouttaki H."/>
            <person name="He Z."/>
            <person name="Zhou J."/>
            <person name="Hemme C.L."/>
            <person name="Woyke T."/>
        </authorList>
    </citation>
    <scope>NUCLEOTIDE SEQUENCE [LARGE SCALE GENOMIC DNA]</scope>
    <source>
        <strain evidence="5">DSM 18485 / JCM 12961 / CGMCC 1.5033 / YUAN-3</strain>
    </source>
</reference>
<dbReference type="PANTHER" id="PTHR34216">
    <property type="match status" value="1"/>
</dbReference>
<evidence type="ECO:0000256" key="2">
    <source>
        <dbReference type="SAM" id="Phobius"/>
    </source>
</evidence>
<dbReference type="PROSITE" id="PS51677">
    <property type="entry name" value="NODB"/>
    <property type="match status" value="1"/>
</dbReference>
<keyword evidence="5" id="KW-1185">Reference proteome</keyword>
<accession>E6U3L5</accession>
<dbReference type="InterPro" id="IPR051398">
    <property type="entry name" value="Polysacch_Deacetylase"/>
</dbReference>
<keyword evidence="2" id="KW-0472">Membrane</keyword>
<keyword evidence="1" id="KW-0732">Signal</keyword>
<protein>
    <submittedName>
        <fullName evidence="4">Polysaccharide deacetylase</fullName>
    </submittedName>
</protein>
<dbReference type="EMBL" id="CP002400">
    <property type="protein sequence ID" value="ADU27615.1"/>
    <property type="molecule type" value="Genomic_DNA"/>
</dbReference>
<dbReference type="SUPFAM" id="SSF88713">
    <property type="entry name" value="Glycoside hydrolase/deacetylase"/>
    <property type="match status" value="1"/>
</dbReference>
<dbReference type="Proteomes" id="UP000001551">
    <property type="component" value="Chromosome"/>
</dbReference>
<dbReference type="PANTHER" id="PTHR34216:SF7">
    <property type="entry name" value="POLY-BETA-1,6-N-ACETYL-D-GLUCOSAMINE N-DEACETYLASE"/>
    <property type="match status" value="1"/>
</dbReference>
<name>E6U3L5_ETHHY</name>
<feature type="transmembrane region" description="Helical" evidence="2">
    <location>
        <begin position="88"/>
        <end position="108"/>
    </location>
</feature>
<dbReference type="AlphaFoldDB" id="E6U3L5"/>
<keyword evidence="2" id="KW-0812">Transmembrane</keyword>
<dbReference type="CDD" id="cd10918">
    <property type="entry name" value="CE4_NodB_like_5s_6s"/>
    <property type="match status" value="1"/>
</dbReference>
<sequence length="368" mass="41715">MRFFHRTKPKSAPISGRPARILAKPDGMKRRKFQNSNFFSTPQRKCRQLLTLMHPAKPHMLNVVPPTGNRPIRKAGAAFMRLFQKKTWMVLLTGLAAFCLCTLGGYALSYKKSVPAQPRGAVVPIIMYHEVKTSKFHKLAVSQAELASDLAWLRREGYTTVTMQNLIRYTHGEEDLPPKPIVLTFDDGYLNNYAYAFPVLKQYGDKAVLSIIAKNTDDFTRVPDQNMNYAHMTWNQVREVQDAGVFEIQNHTYDLHAMGKKRFGCKKLPGESLEAYTRVLTEDLTRCQDEITAQTGATPTTFTYPYGNVSKESLPIIRAMGFQASLSCDYGINVLPRDTESLFVLKRVSRFHNVSLQKTLAKALKTLK</sequence>
<dbReference type="GO" id="GO:0005975">
    <property type="term" value="P:carbohydrate metabolic process"/>
    <property type="evidence" value="ECO:0007669"/>
    <property type="project" value="InterPro"/>
</dbReference>
<evidence type="ECO:0000313" key="4">
    <source>
        <dbReference type="EMBL" id="ADU27615.1"/>
    </source>
</evidence>
<dbReference type="HOGENOM" id="CLU_030024_2_1_9"/>
<evidence type="ECO:0000313" key="5">
    <source>
        <dbReference type="Proteomes" id="UP000001551"/>
    </source>
</evidence>
<dbReference type="GO" id="GO:0016810">
    <property type="term" value="F:hydrolase activity, acting on carbon-nitrogen (but not peptide) bonds"/>
    <property type="evidence" value="ECO:0007669"/>
    <property type="project" value="InterPro"/>
</dbReference>
<gene>
    <name evidence="4" type="ordered locus">Ethha_2098</name>
</gene>
<dbReference type="eggNOG" id="COG0726">
    <property type="taxonomic scope" value="Bacteria"/>
</dbReference>
<organism evidence="4 5">
    <name type="scientific">Ethanoligenens harbinense (strain DSM 18485 / JCM 12961 / CGMCC 1.5033 / YUAN-3)</name>
    <dbReference type="NCBI Taxonomy" id="663278"/>
    <lineage>
        <taxon>Bacteria</taxon>
        <taxon>Bacillati</taxon>
        <taxon>Bacillota</taxon>
        <taxon>Clostridia</taxon>
        <taxon>Eubacteriales</taxon>
        <taxon>Oscillospiraceae</taxon>
        <taxon>Ethanoligenens</taxon>
    </lineage>
</organism>
<feature type="domain" description="NodB homology" evidence="3">
    <location>
        <begin position="179"/>
        <end position="368"/>
    </location>
</feature>
<dbReference type="KEGG" id="eha:Ethha_2098"/>
<dbReference type="InterPro" id="IPR011330">
    <property type="entry name" value="Glyco_hydro/deAcase_b/a-brl"/>
</dbReference>
<proteinExistence type="predicted"/>
<dbReference type="Gene3D" id="3.20.20.370">
    <property type="entry name" value="Glycoside hydrolase/deacetylase"/>
    <property type="match status" value="1"/>
</dbReference>
<evidence type="ECO:0000256" key="1">
    <source>
        <dbReference type="ARBA" id="ARBA00022729"/>
    </source>
</evidence>
<dbReference type="STRING" id="663278.Ethha_2098"/>
<dbReference type="InterPro" id="IPR002509">
    <property type="entry name" value="NODB_dom"/>
</dbReference>
<dbReference type="Pfam" id="PF01522">
    <property type="entry name" value="Polysacc_deac_1"/>
    <property type="match status" value="1"/>
</dbReference>